<accession>A0ABR6Z376</accession>
<feature type="region of interest" description="Disordered" evidence="1">
    <location>
        <begin position="21"/>
        <end position="111"/>
    </location>
</feature>
<name>A0ABR6Z376_9BURK</name>
<evidence type="ECO:0000313" key="3">
    <source>
        <dbReference type="Proteomes" id="UP000646911"/>
    </source>
</evidence>
<feature type="compositionally biased region" description="Basic and acidic residues" evidence="1">
    <location>
        <begin position="30"/>
        <end position="111"/>
    </location>
</feature>
<evidence type="ECO:0000313" key="2">
    <source>
        <dbReference type="EMBL" id="MBC3906214.1"/>
    </source>
</evidence>
<dbReference type="Proteomes" id="UP000646911">
    <property type="component" value="Unassembled WGS sequence"/>
</dbReference>
<comment type="caution">
    <text evidence="2">The sequence shown here is derived from an EMBL/GenBank/DDBJ whole genome shotgun (WGS) entry which is preliminary data.</text>
</comment>
<keyword evidence="3" id="KW-1185">Reference proteome</keyword>
<gene>
    <name evidence="2" type="ORF">H8L47_01400</name>
</gene>
<reference evidence="2 3" key="1">
    <citation type="submission" date="2020-08" db="EMBL/GenBank/DDBJ databases">
        <title>Novel species isolated from subtropical streams in China.</title>
        <authorList>
            <person name="Lu H."/>
        </authorList>
    </citation>
    <scope>NUCLEOTIDE SEQUENCE [LARGE SCALE GENOMIC DNA]</scope>
    <source>
        <strain evidence="2 3">NL8W</strain>
    </source>
</reference>
<dbReference type="EMBL" id="JACOFX010000001">
    <property type="protein sequence ID" value="MBC3906214.1"/>
    <property type="molecule type" value="Genomic_DNA"/>
</dbReference>
<sequence length="311" mass="33892">MSHGYTEDELKFLTAEEIAALDDDAGDEGEVIKDPADGDDDKGNTNDDADKGEATAEKKPEDEPKPNAKVEVTEKPEADDKQESIPADRTKPLYKSDAEIADSKAKREELTGEKATALAKLIEGEITAAEYSAIDTRVQGEISKLDRAETKAETKAEVSAEMTQQQLHREWDREVAALTKQAKIEGIDYTDEKLTKEFDTLVRVFGQEAIANGMPDDNLAASKWALAQAHSTMKMRHGIAAQAQPAAAPAEPQSKNEPRHNVKTLGALPVADSHKVDNDPIARFATLEGEDLERAIAKMSPDEIERMLAGT</sequence>
<protein>
    <recommendedName>
        <fullName evidence="4">Scaffolding protein</fullName>
    </recommendedName>
</protein>
<evidence type="ECO:0008006" key="4">
    <source>
        <dbReference type="Google" id="ProtNLM"/>
    </source>
</evidence>
<proteinExistence type="predicted"/>
<organism evidence="2 3">
    <name type="scientific">Undibacterium umbellatum</name>
    <dbReference type="NCBI Taxonomy" id="2762300"/>
    <lineage>
        <taxon>Bacteria</taxon>
        <taxon>Pseudomonadati</taxon>
        <taxon>Pseudomonadota</taxon>
        <taxon>Betaproteobacteria</taxon>
        <taxon>Burkholderiales</taxon>
        <taxon>Oxalobacteraceae</taxon>
        <taxon>Undibacterium</taxon>
    </lineage>
</organism>
<evidence type="ECO:0000256" key="1">
    <source>
        <dbReference type="SAM" id="MobiDB-lite"/>
    </source>
</evidence>
<dbReference type="RefSeq" id="WP_186951452.1">
    <property type="nucleotide sequence ID" value="NZ_JACOFX010000001.1"/>
</dbReference>